<name>A0ABT3JKD0_9FLAO</name>
<dbReference type="RefSeq" id="WP_265143447.1">
    <property type="nucleotide sequence ID" value="NZ_JAPCHZ010000001.1"/>
</dbReference>
<dbReference type="Proteomes" id="UP001209107">
    <property type="component" value="Unassembled WGS sequence"/>
</dbReference>
<evidence type="ECO:0000313" key="1">
    <source>
        <dbReference type="EMBL" id="MCW4451245.1"/>
    </source>
</evidence>
<evidence type="ECO:0008006" key="3">
    <source>
        <dbReference type="Google" id="ProtNLM"/>
    </source>
</evidence>
<accession>A0ABT3JKD0</accession>
<gene>
    <name evidence="1" type="ORF">OK344_03390</name>
</gene>
<evidence type="ECO:0000313" key="2">
    <source>
        <dbReference type="Proteomes" id="UP001209107"/>
    </source>
</evidence>
<proteinExistence type="predicted"/>
<protein>
    <recommendedName>
        <fullName evidence="3">Transposase InsH N-terminal domain-containing protein</fullName>
    </recommendedName>
</protein>
<comment type="caution">
    <text evidence="1">The sequence shown here is derived from an EMBL/GenBank/DDBJ whole genome shotgun (WGS) entry which is preliminary data.</text>
</comment>
<keyword evidence="2" id="KW-1185">Reference proteome</keyword>
<reference evidence="1 2" key="1">
    <citation type="submission" date="2022-10" db="EMBL/GenBank/DDBJ databases">
        <title>Kaistella sp. BT-6-1-3.</title>
        <authorList>
            <person name="Ai J."/>
            <person name="Deng Z."/>
        </authorList>
    </citation>
    <scope>NUCLEOTIDE SEQUENCE [LARGE SCALE GENOMIC DNA]</scope>
    <source>
        <strain evidence="1 2">BT6-1-3</strain>
    </source>
</reference>
<organism evidence="1 2">
    <name type="scientific">Kaistella yananensis</name>
    <dbReference type="NCBI Taxonomy" id="2989820"/>
    <lineage>
        <taxon>Bacteria</taxon>
        <taxon>Pseudomonadati</taxon>
        <taxon>Bacteroidota</taxon>
        <taxon>Flavobacteriia</taxon>
        <taxon>Flavobacteriales</taxon>
        <taxon>Weeksellaceae</taxon>
        <taxon>Chryseobacterium group</taxon>
        <taxon>Kaistella</taxon>
    </lineage>
</organism>
<sequence>MQGKKKYTSKIFYQLSLDLRLFLGYDLDEELPWRCTLSRKRQLFREQLFLELFRKVLSCVWRRLWFTVKGNGFNSFHLSSPEIPETFTGKNKNLL</sequence>
<dbReference type="EMBL" id="JAPCHZ010000001">
    <property type="protein sequence ID" value="MCW4451245.1"/>
    <property type="molecule type" value="Genomic_DNA"/>
</dbReference>